<comment type="caution">
    <text evidence="2">The sequence shown here is derived from an EMBL/GenBank/DDBJ whole genome shotgun (WGS) entry which is preliminary data.</text>
</comment>
<dbReference type="OrthoDB" id="8033832at2759"/>
<evidence type="ECO:0000313" key="3">
    <source>
        <dbReference type="Proteomes" id="UP000286134"/>
    </source>
</evidence>
<dbReference type="Proteomes" id="UP000286134">
    <property type="component" value="Unassembled WGS sequence"/>
</dbReference>
<dbReference type="Gene3D" id="3.30.70.330">
    <property type="match status" value="1"/>
</dbReference>
<dbReference type="EMBL" id="MCFK01009238">
    <property type="protein sequence ID" value="RKF55097.1"/>
    <property type="molecule type" value="Genomic_DNA"/>
</dbReference>
<accession>A0A420HCE1</accession>
<feature type="region of interest" description="Disordered" evidence="1">
    <location>
        <begin position="48"/>
        <end position="71"/>
    </location>
</feature>
<name>A0A420HCE1_9PEZI</name>
<sequence>MPPLILHHVPDDELYTGDDGVQRPFAMLFANNNESNNPIIRSRRAVHETGSFGKSIRRSRSRAGTPAAKREDPTLTAADAIFSHFIAQKAAENSDLPQRPPSILVPGSQTSLMSTSAVQNDGTGLLSKFPKHCIKEPTEVILRGFKSSQQYAAIREYERIAGRICEDYPRDPPIEQRKYKIDSGDPASLRLKPLTADEKAKVHKFAGGYHWIKVTFESAETAEAAIECSPQKILGHLVYAELYRGIPPIDEEILANSSSEDFSYQKFGVSLKSDCKTDSQAHYSKRSNNLEPSFPSPFIEDSNLGPSLSSTLDLQNIAPITENVSSNSSEKSTICSGSKASNTTGDYCQRIPTARRLKLLPAEEALLPQQSPIQKFIGSLPFIGWVSRDIIGGAIPRTELGEFDYPKASLYWRLVWVIEKITGIALLGDPRDD</sequence>
<evidence type="ECO:0000313" key="2">
    <source>
        <dbReference type="EMBL" id="RKF55097.1"/>
    </source>
</evidence>
<dbReference type="InterPro" id="IPR012677">
    <property type="entry name" value="Nucleotide-bd_a/b_plait_sf"/>
</dbReference>
<evidence type="ECO:0000256" key="1">
    <source>
        <dbReference type="SAM" id="MobiDB-lite"/>
    </source>
</evidence>
<reference evidence="2 3" key="1">
    <citation type="journal article" date="2018" name="BMC Genomics">
        <title>Comparative genome analyses reveal sequence features reflecting distinct modes of host-adaptation between dicot and monocot powdery mildew.</title>
        <authorList>
            <person name="Wu Y."/>
            <person name="Ma X."/>
            <person name="Pan Z."/>
            <person name="Kale S.D."/>
            <person name="Song Y."/>
            <person name="King H."/>
            <person name="Zhang Q."/>
            <person name="Presley C."/>
            <person name="Deng X."/>
            <person name="Wei C.I."/>
            <person name="Xiao S."/>
        </authorList>
    </citation>
    <scope>NUCLEOTIDE SEQUENCE [LARGE SCALE GENOMIC DNA]</scope>
    <source>
        <strain evidence="2">UMSG2</strain>
    </source>
</reference>
<proteinExistence type="predicted"/>
<dbReference type="STRING" id="212602.A0A420HCE1"/>
<gene>
    <name evidence="2" type="ORF">OnM2_092027</name>
</gene>
<dbReference type="AlphaFoldDB" id="A0A420HCE1"/>
<protein>
    <submittedName>
        <fullName evidence="2">Nucleoporin NUP53</fullName>
    </submittedName>
</protein>
<organism evidence="2 3">
    <name type="scientific">Erysiphe neolycopersici</name>
    <dbReference type="NCBI Taxonomy" id="212602"/>
    <lineage>
        <taxon>Eukaryota</taxon>
        <taxon>Fungi</taxon>
        <taxon>Dikarya</taxon>
        <taxon>Ascomycota</taxon>
        <taxon>Pezizomycotina</taxon>
        <taxon>Leotiomycetes</taxon>
        <taxon>Erysiphales</taxon>
        <taxon>Erysiphaceae</taxon>
        <taxon>Erysiphe</taxon>
    </lineage>
</organism>
<keyword evidence="3" id="KW-1185">Reference proteome</keyword>